<dbReference type="InParanoid" id="T0Q0T2"/>
<proteinExistence type="predicted"/>
<reference evidence="1 2" key="1">
    <citation type="submission" date="2012-04" db="EMBL/GenBank/DDBJ databases">
        <title>The Genome Sequence of Saprolegnia declina VS20.</title>
        <authorList>
            <consortium name="The Broad Institute Genome Sequencing Platform"/>
            <person name="Russ C."/>
            <person name="Nusbaum C."/>
            <person name="Tyler B."/>
            <person name="van West P."/>
            <person name="Dieguez-Uribeondo J."/>
            <person name="de Bruijn I."/>
            <person name="Tripathy S."/>
            <person name="Jiang R."/>
            <person name="Young S.K."/>
            <person name="Zeng Q."/>
            <person name="Gargeya S."/>
            <person name="Fitzgerald M."/>
            <person name="Haas B."/>
            <person name="Abouelleil A."/>
            <person name="Alvarado L."/>
            <person name="Arachchi H.M."/>
            <person name="Berlin A."/>
            <person name="Chapman S.B."/>
            <person name="Goldberg J."/>
            <person name="Griggs A."/>
            <person name="Gujja S."/>
            <person name="Hansen M."/>
            <person name="Howarth C."/>
            <person name="Imamovic A."/>
            <person name="Larimer J."/>
            <person name="McCowen C."/>
            <person name="Montmayeur A."/>
            <person name="Murphy C."/>
            <person name="Neiman D."/>
            <person name="Pearson M."/>
            <person name="Priest M."/>
            <person name="Roberts A."/>
            <person name="Saif S."/>
            <person name="Shea T."/>
            <person name="Sisk P."/>
            <person name="Sykes S."/>
            <person name="Wortman J."/>
            <person name="Nusbaum C."/>
            <person name="Birren B."/>
        </authorList>
    </citation>
    <scope>NUCLEOTIDE SEQUENCE [LARGE SCALE GENOMIC DNA]</scope>
    <source>
        <strain evidence="1 2">VS20</strain>
    </source>
</reference>
<dbReference type="RefSeq" id="XP_008618447.1">
    <property type="nucleotide sequence ID" value="XM_008620225.1"/>
</dbReference>
<dbReference type="AlphaFoldDB" id="T0Q0T2"/>
<sequence>MRATTTPALAMYVATVASRLYCRPASGDHCVFEQDGTLQLNSFVASNLRVQDPVTNDVFVRLDNCTAWLPLRCLGSYTATTTCTIIKVSTPTNVYRNIHTWANSNALATLPINHLDSTTCHVIASTGSLYARVSYNNHVGWCRLEQSDVLSQCPPRLTELAAGRSIPVAILQGDYYLLVLNEVQAGGTTTQRFKYRIPHTMARQIDNCISKGRHQYQA</sequence>
<dbReference type="EMBL" id="JH767198">
    <property type="protein sequence ID" value="EQC28161.1"/>
    <property type="molecule type" value="Genomic_DNA"/>
</dbReference>
<name>T0Q0T2_SAPDV</name>
<dbReference type="Proteomes" id="UP000030762">
    <property type="component" value="Unassembled WGS sequence"/>
</dbReference>
<gene>
    <name evidence="1" type="ORF">SDRG_14118</name>
</gene>
<evidence type="ECO:0000313" key="2">
    <source>
        <dbReference type="Proteomes" id="UP000030762"/>
    </source>
</evidence>
<protein>
    <submittedName>
        <fullName evidence="1">Uncharacterized protein</fullName>
    </submittedName>
</protein>
<dbReference type="VEuPathDB" id="FungiDB:SDRG_14118"/>
<organism evidence="1 2">
    <name type="scientific">Saprolegnia diclina (strain VS20)</name>
    <dbReference type="NCBI Taxonomy" id="1156394"/>
    <lineage>
        <taxon>Eukaryota</taxon>
        <taxon>Sar</taxon>
        <taxon>Stramenopiles</taxon>
        <taxon>Oomycota</taxon>
        <taxon>Saprolegniomycetes</taxon>
        <taxon>Saprolegniales</taxon>
        <taxon>Saprolegniaceae</taxon>
        <taxon>Saprolegnia</taxon>
    </lineage>
</organism>
<evidence type="ECO:0000313" key="1">
    <source>
        <dbReference type="EMBL" id="EQC28161.1"/>
    </source>
</evidence>
<dbReference type="GeneID" id="19954845"/>
<accession>T0Q0T2</accession>
<keyword evidence="2" id="KW-1185">Reference proteome</keyword>